<gene>
    <name evidence="1" type="ORF">L1987_07623</name>
</gene>
<reference evidence="1 2" key="2">
    <citation type="journal article" date="2022" name="Mol. Ecol. Resour.">
        <title>The genomes of chicory, endive, great burdock and yacon provide insights into Asteraceae paleo-polyploidization history and plant inulin production.</title>
        <authorList>
            <person name="Fan W."/>
            <person name="Wang S."/>
            <person name="Wang H."/>
            <person name="Wang A."/>
            <person name="Jiang F."/>
            <person name="Liu H."/>
            <person name="Zhao H."/>
            <person name="Xu D."/>
            <person name="Zhang Y."/>
        </authorList>
    </citation>
    <scope>NUCLEOTIDE SEQUENCE [LARGE SCALE GENOMIC DNA]</scope>
    <source>
        <strain evidence="2">cv. Yunnan</strain>
        <tissue evidence="1">Leaves</tissue>
    </source>
</reference>
<organism evidence="1 2">
    <name type="scientific">Smallanthus sonchifolius</name>
    <dbReference type="NCBI Taxonomy" id="185202"/>
    <lineage>
        <taxon>Eukaryota</taxon>
        <taxon>Viridiplantae</taxon>
        <taxon>Streptophyta</taxon>
        <taxon>Embryophyta</taxon>
        <taxon>Tracheophyta</taxon>
        <taxon>Spermatophyta</taxon>
        <taxon>Magnoliopsida</taxon>
        <taxon>eudicotyledons</taxon>
        <taxon>Gunneridae</taxon>
        <taxon>Pentapetalae</taxon>
        <taxon>asterids</taxon>
        <taxon>campanulids</taxon>
        <taxon>Asterales</taxon>
        <taxon>Asteraceae</taxon>
        <taxon>Asteroideae</taxon>
        <taxon>Heliantheae alliance</taxon>
        <taxon>Millerieae</taxon>
        <taxon>Smallanthus</taxon>
    </lineage>
</organism>
<proteinExistence type="predicted"/>
<dbReference type="EMBL" id="CM042019">
    <property type="protein sequence ID" value="KAI3825902.1"/>
    <property type="molecule type" value="Genomic_DNA"/>
</dbReference>
<evidence type="ECO:0000313" key="2">
    <source>
        <dbReference type="Proteomes" id="UP001056120"/>
    </source>
</evidence>
<evidence type="ECO:0000313" key="1">
    <source>
        <dbReference type="EMBL" id="KAI3825902.1"/>
    </source>
</evidence>
<sequence>MDSGNSGSLQSSSSGDGGGGGGEVNHSTHFNHTPILQPSSNFFDPSSFSQPLNPNPNPNLMYNLDSLWSRNSNSNPIYDLDPYLNPNPVNDGDINPDSGPEKLGVTTKNPKKRTRASRRAPTTVLTTDTTNFRQMVQEFTGIPAAPFSGSSSSSAFSRRIDLYAGGIAPVHPLRPSAQKIQLQQPSYLNSGTATTSNFHLPPSETHGFTKQPLNLSNFQNQMLPFQSLSQTTHMQQINASERENQRSETPSVFPSSLKRWRGQDENLMNFEGVNGNSQNVVVSRSDGDQLPGNEDSWSF</sequence>
<name>A0ACB9K0X4_9ASTR</name>
<reference evidence="2" key="1">
    <citation type="journal article" date="2022" name="Mol. Ecol. Resour.">
        <title>The genomes of chicory, endive, great burdock and yacon provide insights into Asteraceae palaeo-polyploidization history and plant inulin production.</title>
        <authorList>
            <person name="Fan W."/>
            <person name="Wang S."/>
            <person name="Wang H."/>
            <person name="Wang A."/>
            <person name="Jiang F."/>
            <person name="Liu H."/>
            <person name="Zhao H."/>
            <person name="Xu D."/>
            <person name="Zhang Y."/>
        </authorList>
    </citation>
    <scope>NUCLEOTIDE SEQUENCE [LARGE SCALE GENOMIC DNA]</scope>
    <source>
        <strain evidence="2">cv. Yunnan</strain>
    </source>
</reference>
<dbReference type="Proteomes" id="UP001056120">
    <property type="component" value="Linkage Group LG02"/>
</dbReference>
<comment type="caution">
    <text evidence="1">The sequence shown here is derived from an EMBL/GenBank/DDBJ whole genome shotgun (WGS) entry which is preliminary data.</text>
</comment>
<keyword evidence="2" id="KW-1185">Reference proteome</keyword>
<protein>
    <submittedName>
        <fullName evidence="1">Uncharacterized protein</fullName>
    </submittedName>
</protein>
<accession>A0ACB9K0X4</accession>